<feature type="compositionally biased region" description="Acidic residues" evidence="1">
    <location>
        <begin position="463"/>
        <end position="476"/>
    </location>
</feature>
<feature type="compositionally biased region" description="Low complexity" evidence="1">
    <location>
        <begin position="408"/>
        <end position="420"/>
    </location>
</feature>
<dbReference type="Proteomes" id="UP001209755">
    <property type="component" value="Unassembled WGS sequence"/>
</dbReference>
<feature type="compositionally biased region" description="Basic and acidic residues" evidence="1">
    <location>
        <begin position="796"/>
        <end position="806"/>
    </location>
</feature>
<feature type="compositionally biased region" description="Polar residues" evidence="1">
    <location>
        <begin position="1010"/>
        <end position="1025"/>
    </location>
</feature>
<feature type="region of interest" description="Disordered" evidence="1">
    <location>
        <begin position="570"/>
        <end position="630"/>
    </location>
</feature>
<feature type="region of interest" description="Disordered" evidence="1">
    <location>
        <begin position="1"/>
        <end position="482"/>
    </location>
</feature>
<feature type="compositionally biased region" description="Low complexity" evidence="1">
    <location>
        <begin position="382"/>
        <end position="393"/>
    </location>
</feature>
<name>A0ABT3HFN3_9HYPH</name>
<dbReference type="PROSITE" id="PS51724">
    <property type="entry name" value="SPOR"/>
    <property type="match status" value="1"/>
</dbReference>
<reference evidence="4" key="1">
    <citation type="submission" date="2023-07" db="EMBL/GenBank/DDBJ databases">
        <title>Genome sequencing of Purple Non-Sulfur Bacteria from various extreme environments.</title>
        <authorList>
            <person name="Mayer M."/>
        </authorList>
    </citation>
    <scope>NUCLEOTIDE SEQUENCE [LARGE SCALE GENOMIC DNA]</scope>
    <source>
        <strain evidence="4">DSM 17935</strain>
    </source>
</reference>
<dbReference type="SUPFAM" id="SSF110997">
    <property type="entry name" value="Sporulation related repeat"/>
    <property type="match status" value="1"/>
</dbReference>
<feature type="compositionally biased region" description="Basic and acidic residues" evidence="1">
    <location>
        <begin position="1"/>
        <end position="20"/>
    </location>
</feature>
<sequence length="1160" mass="122098">MSKEAKKLGPGYERHERDDRPYEEDPLVELARIVSGGPLYPRRNNPAPQQAASDNEAPEDDAPEASDSVAPSDGPQPTAREPEDDVFAGDPTADLERELLAEFEASFSPPEPEPYSPEERAPAPEVEEAAQEWSAPAEADEPAPAEDFSADDPATPDVADDRAEPSLEADEAEDQIAGYPLDAAVPEPVAPDDDIAEETVPEIELPGEDETPTAETDAPEVFAEPDTADAEASGSEGFEVGPAEPDTGESETVEAEAKEPERPEPLDLASQLSAILGTRVTPTTARPGANRDEPSEPAIEGGSASLLARMRRGFEETTPHREPSVQDEPVARDEPVAEDEAPAVTAAEDPETDIAPPVETASRDEEPAETAAPEIDLDDLEGALAAAVGEAIANDPEISQPRFEPSFADEPPADLDLTPLPETPDPTVDETEADDAPEVITEAPSAEDDIAWKGPDVRSDSRYDEDDDADYAEEDRIEPGLGVDVAADDSSIEAVEAALFPEVTSGEPYRIDERYAPEPDVPEAPEEPDVAETAAEPEEGDAYPEVYAAAPADAASYEESYDADGYPVAAEARDGEEGPAAYAEDGAEGEADYPVEGYADVEGYEDGADDDREFVPREYRSDAYDPAFDDAALEPPRVAVDLDEAYGAPVAAGYETDRYAEDYPAEAYHGEAGYAPDGDYSDSDDIALAAEEAAPQYSGDDQLPPHTEEELEASPADGDRGRGMMVAAVIGGIVVLGLAGFLGYRFLAGDEASGPPPMIYADTGEVKVKPEEPQGTGEPERSKLIYDRVGGTGEPGEERLIVRTEEPVDPLATEGETGVPEAEARGAVPRRVRTVVVRPDGTIVDQSDEEAPAAAAPVDTVRIRPTTDDIGATADEAAEGTDTAEADDTDLLAGNADAPEVSGEADVPRPKPGTELAALDTGETSLEDTEPVETSDDVVSAADEEAAGEPDTAEDAATADEASDAAGTEVASREPAPRQIQTEAPASRPATPAVPRNARRPEARPATPDSPVSPTARRVTTQPVRTQGRDVPPTNRGASGPLDLTAAARAPAVTPPPSAPPANAAEAAAATPATAATPAGTYSVQVSSQRSEAQAQEAYKSLQSRYPQLFNNQNAMILRADLGDKGTYYRVRVGPMDRGEANSFCTNLKSAGGDCFIRRN</sequence>
<evidence type="ECO:0000256" key="1">
    <source>
        <dbReference type="SAM" id="MobiDB-lite"/>
    </source>
</evidence>
<feature type="compositionally biased region" description="Acidic residues" evidence="1">
    <location>
        <begin position="138"/>
        <end position="150"/>
    </location>
</feature>
<feature type="compositionally biased region" description="Basic and acidic residues" evidence="1">
    <location>
        <begin position="769"/>
        <end position="786"/>
    </location>
</feature>
<feature type="region of interest" description="Disordered" evidence="1">
    <location>
        <begin position="839"/>
        <end position="1077"/>
    </location>
</feature>
<feature type="compositionally biased region" description="Acidic residues" evidence="1">
    <location>
        <begin position="427"/>
        <end position="437"/>
    </location>
</feature>
<feature type="region of interest" description="Disordered" evidence="1">
    <location>
        <begin position="505"/>
        <end position="543"/>
    </location>
</feature>
<feature type="compositionally biased region" description="Low complexity" evidence="1">
    <location>
        <begin position="1061"/>
        <end position="1077"/>
    </location>
</feature>
<proteinExistence type="predicted"/>
<dbReference type="InterPro" id="IPR007730">
    <property type="entry name" value="SPOR-like_dom"/>
</dbReference>
<organism evidence="3 4">
    <name type="scientific">Rhodobium gokarnense</name>
    <dbReference type="NCBI Taxonomy" id="364296"/>
    <lineage>
        <taxon>Bacteria</taxon>
        <taxon>Pseudomonadati</taxon>
        <taxon>Pseudomonadota</taxon>
        <taxon>Alphaproteobacteria</taxon>
        <taxon>Hyphomicrobiales</taxon>
        <taxon>Rhodobiaceae</taxon>
        <taxon>Rhodobium</taxon>
    </lineage>
</organism>
<feature type="compositionally biased region" description="Acidic residues" evidence="1">
    <location>
        <begin position="925"/>
        <end position="963"/>
    </location>
</feature>
<protein>
    <recommendedName>
        <fullName evidence="2">SPOR domain-containing protein</fullName>
    </recommendedName>
</protein>
<evidence type="ECO:0000259" key="2">
    <source>
        <dbReference type="PROSITE" id="PS51724"/>
    </source>
</evidence>
<accession>A0ABT3HFN3</accession>
<feature type="compositionally biased region" description="Acidic residues" evidence="1">
    <location>
        <begin position="876"/>
        <end position="890"/>
    </location>
</feature>
<feature type="region of interest" description="Disordered" evidence="1">
    <location>
        <begin position="769"/>
        <end position="826"/>
    </location>
</feature>
<dbReference type="InterPro" id="IPR036680">
    <property type="entry name" value="SPOR-like_sf"/>
</dbReference>
<evidence type="ECO:0000313" key="4">
    <source>
        <dbReference type="Proteomes" id="UP001209755"/>
    </source>
</evidence>
<dbReference type="Gene3D" id="3.30.70.1070">
    <property type="entry name" value="Sporulation related repeat"/>
    <property type="match status" value="1"/>
</dbReference>
<dbReference type="EMBL" id="JAOQNS010000011">
    <property type="protein sequence ID" value="MCW2309202.1"/>
    <property type="molecule type" value="Genomic_DNA"/>
</dbReference>
<feature type="compositionally biased region" description="Acidic residues" evidence="1">
    <location>
        <begin position="190"/>
        <end position="212"/>
    </location>
</feature>
<feature type="compositionally biased region" description="Basic and acidic residues" evidence="1">
    <location>
        <begin position="613"/>
        <end position="623"/>
    </location>
</feature>
<dbReference type="Pfam" id="PF05036">
    <property type="entry name" value="SPOR"/>
    <property type="match status" value="1"/>
</dbReference>
<feature type="region of interest" description="Disordered" evidence="1">
    <location>
        <begin position="662"/>
        <end position="721"/>
    </location>
</feature>
<comment type="caution">
    <text evidence="3">The sequence shown here is derived from an EMBL/GenBank/DDBJ whole genome shotgun (WGS) entry which is preliminary data.</text>
</comment>
<feature type="domain" description="SPOR" evidence="2">
    <location>
        <begin position="1076"/>
        <end position="1160"/>
    </location>
</feature>
<gene>
    <name evidence="3" type="ORF">M2319_003553</name>
</gene>
<feature type="compositionally biased region" description="Acidic residues" evidence="1">
    <location>
        <begin position="602"/>
        <end position="612"/>
    </location>
</feature>
<evidence type="ECO:0000313" key="3">
    <source>
        <dbReference type="EMBL" id="MCW2309202.1"/>
    </source>
</evidence>
<feature type="compositionally biased region" description="Basic and acidic residues" evidence="1">
    <location>
        <begin position="255"/>
        <end position="265"/>
    </location>
</feature>
<feature type="compositionally biased region" description="Basic and acidic residues" evidence="1">
    <location>
        <begin position="312"/>
        <end position="335"/>
    </location>
</feature>
<feature type="compositionally biased region" description="Acidic residues" evidence="1">
    <location>
        <begin position="520"/>
        <end position="542"/>
    </location>
</feature>
<keyword evidence="4" id="KW-1185">Reference proteome</keyword>
<dbReference type="RefSeq" id="WP_264602790.1">
    <property type="nucleotide sequence ID" value="NZ_JAOQNS010000011.1"/>
</dbReference>